<dbReference type="HOGENOM" id="CLU_181906_3_0_1"/>
<dbReference type="SMR" id="G1SCV0"/>
<reference evidence="8" key="2">
    <citation type="submission" date="2025-08" db="UniProtKB">
        <authorList>
            <consortium name="Ensembl"/>
        </authorList>
    </citation>
    <scope>IDENTIFICATION</scope>
    <source>
        <strain evidence="8">Thorbecke</strain>
    </source>
</reference>
<evidence type="ECO:0000256" key="5">
    <source>
        <dbReference type="ARBA" id="ARBA00023157"/>
    </source>
</evidence>
<dbReference type="AlphaFoldDB" id="G1SCV0"/>
<name>G1SCV0_RABIT</name>
<keyword evidence="9" id="KW-1185">Reference proteome</keyword>
<protein>
    <recommendedName>
        <fullName evidence="6">Beta-defensin</fullName>
    </recommendedName>
</protein>
<dbReference type="Proteomes" id="UP000001811">
    <property type="component" value="Chromosome 2"/>
</dbReference>
<evidence type="ECO:0000256" key="3">
    <source>
        <dbReference type="ARBA" id="ARBA00022525"/>
    </source>
</evidence>
<keyword evidence="6" id="KW-0929">Antimicrobial</keyword>
<keyword evidence="3 6" id="KW-0964">Secreted</keyword>
<dbReference type="InParanoid" id="G1SCV0"/>
<dbReference type="eggNOG" id="ENOG502TF02">
    <property type="taxonomic scope" value="Eukaryota"/>
</dbReference>
<dbReference type="GO" id="GO:0042742">
    <property type="term" value="P:defense response to bacterium"/>
    <property type="evidence" value="ECO:0007669"/>
    <property type="project" value="UniProtKB-UniRule"/>
</dbReference>
<dbReference type="InterPro" id="IPR025933">
    <property type="entry name" value="Beta_defensin_dom"/>
</dbReference>
<accession>G1SCV0</accession>
<reference evidence="8" key="3">
    <citation type="submission" date="2025-09" db="UniProtKB">
        <authorList>
            <consortium name="Ensembl"/>
        </authorList>
    </citation>
    <scope>IDENTIFICATION</scope>
    <source>
        <strain evidence="8">Thorbecke</strain>
    </source>
</reference>
<dbReference type="STRING" id="9986.ENSOCUP00000000193"/>
<comment type="similarity">
    <text evidence="2 6">Belongs to the beta-defensin family.</text>
</comment>
<reference evidence="8 9" key="1">
    <citation type="journal article" date="2011" name="Nature">
        <title>A high-resolution map of human evolutionary constraint using 29 mammals.</title>
        <authorList>
            <person name="Lindblad-Toh K."/>
            <person name="Garber M."/>
            <person name="Zuk O."/>
            <person name="Lin M.F."/>
            <person name="Parker B.J."/>
            <person name="Washietl S."/>
            <person name="Kheradpour P."/>
            <person name="Ernst J."/>
            <person name="Jordan G."/>
            <person name="Mauceli E."/>
            <person name="Ward L.D."/>
            <person name="Lowe C.B."/>
            <person name="Holloway A.K."/>
            <person name="Clamp M."/>
            <person name="Gnerre S."/>
            <person name="Alfoldi J."/>
            <person name="Beal K."/>
            <person name="Chang J."/>
            <person name="Clawson H."/>
            <person name="Cuff J."/>
            <person name="Di Palma F."/>
            <person name="Fitzgerald S."/>
            <person name="Flicek P."/>
            <person name="Guttman M."/>
            <person name="Hubisz M.J."/>
            <person name="Jaffe D.B."/>
            <person name="Jungreis I."/>
            <person name="Kent W.J."/>
            <person name="Kostka D."/>
            <person name="Lara M."/>
            <person name="Martins A.L."/>
            <person name="Massingham T."/>
            <person name="Moltke I."/>
            <person name="Raney B.J."/>
            <person name="Rasmussen M.D."/>
            <person name="Robinson J."/>
            <person name="Stark A."/>
            <person name="Vilella A.J."/>
            <person name="Wen J."/>
            <person name="Xie X."/>
            <person name="Zody M.C."/>
            <person name="Baldwin J."/>
            <person name="Bloom T."/>
            <person name="Chin C.W."/>
            <person name="Heiman D."/>
            <person name="Nicol R."/>
            <person name="Nusbaum C."/>
            <person name="Young S."/>
            <person name="Wilkinson J."/>
            <person name="Worley K.C."/>
            <person name="Kovar C.L."/>
            <person name="Muzny D.M."/>
            <person name="Gibbs R.A."/>
            <person name="Cree A."/>
            <person name="Dihn H.H."/>
            <person name="Fowler G."/>
            <person name="Jhangiani S."/>
            <person name="Joshi V."/>
            <person name="Lee S."/>
            <person name="Lewis L.R."/>
            <person name="Nazareth L.V."/>
            <person name="Okwuonu G."/>
            <person name="Santibanez J."/>
            <person name="Warren W.C."/>
            <person name="Mardis E.R."/>
            <person name="Weinstock G.M."/>
            <person name="Wilson R.K."/>
            <person name="Delehaunty K."/>
            <person name="Dooling D."/>
            <person name="Fronik C."/>
            <person name="Fulton L."/>
            <person name="Fulton B."/>
            <person name="Graves T."/>
            <person name="Minx P."/>
            <person name="Sodergren E."/>
            <person name="Birney E."/>
            <person name="Margulies E.H."/>
            <person name="Herrero J."/>
            <person name="Green E.D."/>
            <person name="Haussler D."/>
            <person name="Siepel A."/>
            <person name="Goldman N."/>
            <person name="Pollard K.S."/>
            <person name="Pedersen J.S."/>
            <person name="Lander E.S."/>
            <person name="Kellis M."/>
        </authorList>
    </citation>
    <scope>NUCLEOTIDE SEQUENCE [LARGE SCALE GENOMIC DNA]</scope>
    <source>
        <strain evidence="8 9">Thorbecke inbred</strain>
    </source>
</reference>
<evidence type="ECO:0000256" key="4">
    <source>
        <dbReference type="ARBA" id="ARBA00022729"/>
    </source>
</evidence>
<comment type="function">
    <text evidence="6">Has antibacterial activity.</text>
</comment>
<evidence type="ECO:0000259" key="7">
    <source>
        <dbReference type="Pfam" id="PF13841"/>
    </source>
</evidence>
<feature type="domain" description="Beta-defensin" evidence="7">
    <location>
        <begin position="30"/>
        <end position="59"/>
    </location>
</feature>
<evidence type="ECO:0000313" key="8">
    <source>
        <dbReference type="Ensembl" id="ENSOCUP00000000193.3"/>
    </source>
</evidence>
<keyword evidence="5" id="KW-1015">Disulfide bond</keyword>
<dbReference type="Ensembl" id="ENSOCUT00000000220.3">
    <property type="protein sequence ID" value="ENSOCUP00000000193.3"/>
    <property type="gene ID" value="ENSOCUG00000000221.3"/>
</dbReference>
<dbReference type="EMBL" id="AAGW02010937">
    <property type="status" value="NOT_ANNOTATED_CDS"/>
    <property type="molecule type" value="Genomic_DNA"/>
</dbReference>
<evidence type="ECO:0000256" key="6">
    <source>
        <dbReference type="RuleBase" id="RU231113"/>
    </source>
</evidence>
<keyword evidence="4" id="KW-0732">Signal</keyword>
<dbReference type="GO" id="GO:0005576">
    <property type="term" value="C:extracellular region"/>
    <property type="evidence" value="ECO:0007669"/>
    <property type="project" value="UniProtKB-SubCell"/>
</dbReference>
<dbReference type="GeneTree" id="ENSGT00940000169471"/>
<sequence>FSALSFYMQVLIITQCPDGPNIYINRIFSSCWRLKGTCKLKCTGSELYHIICNTQYLCCISKSNLPILVGR</sequence>
<dbReference type="Pfam" id="PF13841">
    <property type="entry name" value="Defensin_beta_2"/>
    <property type="match status" value="1"/>
</dbReference>
<keyword evidence="6" id="KW-0044">Antibiotic</keyword>
<keyword evidence="6" id="KW-0211">Defensin</keyword>
<evidence type="ECO:0000256" key="1">
    <source>
        <dbReference type="ARBA" id="ARBA00004613"/>
    </source>
</evidence>
<comment type="subcellular location">
    <subcellularLocation>
        <location evidence="1 6">Secreted</location>
    </subcellularLocation>
</comment>
<evidence type="ECO:0000256" key="2">
    <source>
        <dbReference type="ARBA" id="ARBA00007371"/>
    </source>
</evidence>
<dbReference type="GO" id="GO:0045087">
    <property type="term" value="P:innate immune response"/>
    <property type="evidence" value="ECO:0007669"/>
    <property type="project" value="InterPro"/>
</dbReference>
<proteinExistence type="inferred from homology"/>
<organism evidence="8 9">
    <name type="scientific">Oryctolagus cuniculus</name>
    <name type="common">Rabbit</name>
    <dbReference type="NCBI Taxonomy" id="9986"/>
    <lineage>
        <taxon>Eukaryota</taxon>
        <taxon>Metazoa</taxon>
        <taxon>Chordata</taxon>
        <taxon>Craniata</taxon>
        <taxon>Vertebrata</taxon>
        <taxon>Euteleostomi</taxon>
        <taxon>Mammalia</taxon>
        <taxon>Eutheria</taxon>
        <taxon>Euarchontoglires</taxon>
        <taxon>Glires</taxon>
        <taxon>Lagomorpha</taxon>
        <taxon>Leporidae</taxon>
        <taxon>Oryctolagus</taxon>
    </lineage>
</organism>
<evidence type="ECO:0000313" key="9">
    <source>
        <dbReference type="Proteomes" id="UP000001811"/>
    </source>
</evidence>
<dbReference type="Bgee" id="ENSOCUG00000000221">
    <property type="expression patterns" value="Expressed in prefrontal cortex and 4 other cell types or tissues"/>
</dbReference>
<dbReference type="FunCoup" id="G1SCV0">
    <property type="interactions" value="1"/>
</dbReference>